<dbReference type="GO" id="GO:0003700">
    <property type="term" value="F:DNA-binding transcription factor activity"/>
    <property type="evidence" value="ECO:0007669"/>
    <property type="project" value="TreeGrafter"/>
</dbReference>
<name>A0A1I0V860_9CELL</name>
<dbReference type="EMBL" id="FOKA01000001">
    <property type="protein sequence ID" value="SFA72574.1"/>
    <property type="molecule type" value="Genomic_DNA"/>
</dbReference>
<dbReference type="SMART" id="SM00530">
    <property type="entry name" value="HTH_XRE"/>
    <property type="match status" value="1"/>
</dbReference>
<evidence type="ECO:0000313" key="5">
    <source>
        <dbReference type="Proteomes" id="UP000199012"/>
    </source>
</evidence>
<protein>
    <submittedName>
        <fullName evidence="4">Cupin domain-containing protein</fullName>
    </submittedName>
</protein>
<dbReference type="RefSeq" id="WP_090029949.1">
    <property type="nucleotide sequence ID" value="NZ_BONM01000013.1"/>
</dbReference>
<reference evidence="4 5" key="1">
    <citation type="submission" date="2016-10" db="EMBL/GenBank/DDBJ databases">
        <authorList>
            <person name="de Groot N.N."/>
        </authorList>
    </citation>
    <scope>NUCLEOTIDE SEQUENCE [LARGE SCALE GENOMIC DNA]</scope>
    <source>
        <strain evidence="4 5">CGMCC 4.6945</strain>
    </source>
</reference>
<feature type="region of interest" description="Disordered" evidence="2">
    <location>
        <begin position="186"/>
        <end position="211"/>
    </location>
</feature>
<feature type="region of interest" description="Disordered" evidence="2">
    <location>
        <begin position="1"/>
        <end position="23"/>
    </location>
</feature>
<dbReference type="GO" id="GO:0003677">
    <property type="term" value="F:DNA binding"/>
    <property type="evidence" value="ECO:0007669"/>
    <property type="project" value="UniProtKB-KW"/>
</dbReference>
<dbReference type="GO" id="GO:0005829">
    <property type="term" value="C:cytosol"/>
    <property type="evidence" value="ECO:0007669"/>
    <property type="project" value="TreeGrafter"/>
</dbReference>
<feature type="compositionally biased region" description="Low complexity" evidence="2">
    <location>
        <begin position="8"/>
        <end position="19"/>
    </location>
</feature>
<dbReference type="CDD" id="cd00093">
    <property type="entry name" value="HTH_XRE"/>
    <property type="match status" value="1"/>
</dbReference>
<evidence type="ECO:0000313" key="4">
    <source>
        <dbReference type="EMBL" id="SFA72574.1"/>
    </source>
</evidence>
<dbReference type="PANTHER" id="PTHR46797:SF1">
    <property type="entry name" value="METHYLPHOSPHONATE SYNTHASE"/>
    <property type="match status" value="1"/>
</dbReference>
<dbReference type="SUPFAM" id="SSF47413">
    <property type="entry name" value="lambda repressor-like DNA-binding domains"/>
    <property type="match status" value="1"/>
</dbReference>
<dbReference type="InterPro" id="IPR010982">
    <property type="entry name" value="Lambda_DNA-bd_dom_sf"/>
</dbReference>
<dbReference type="InterPro" id="IPR013096">
    <property type="entry name" value="Cupin_2"/>
</dbReference>
<dbReference type="CDD" id="cd02209">
    <property type="entry name" value="cupin_XRE_C"/>
    <property type="match status" value="1"/>
</dbReference>
<proteinExistence type="predicted"/>
<evidence type="ECO:0000256" key="2">
    <source>
        <dbReference type="SAM" id="MobiDB-lite"/>
    </source>
</evidence>
<dbReference type="AlphaFoldDB" id="A0A1I0V860"/>
<dbReference type="Proteomes" id="UP000199012">
    <property type="component" value="Unassembled WGS sequence"/>
</dbReference>
<gene>
    <name evidence="4" type="ORF">SAMN05421867_101235</name>
</gene>
<dbReference type="Gene3D" id="1.10.260.40">
    <property type="entry name" value="lambda repressor-like DNA-binding domains"/>
    <property type="match status" value="1"/>
</dbReference>
<dbReference type="OrthoDB" id="4282897at2"/>
<dbReference type="InterPro" id="IPR001387">
    <property type="entry name" value="Cro/C1-type_HTH"/>
</dbReference>
<dbReference type="SUPFAM" id="SSF51182">
    <property type="entry name" value="RmlC-like cupins"/>
    <property type="match status" value="1"/>
</dbReference>
<dbReference type="STRING" id="988821.SAMN05421867_101235"/>
<dbReference type="InterPro" id="IPR050807">
    <property type="entry name" value="TransReg_Diox_bact_type"/>
</dbReference>
<feature type="domain" description="HTH cro/C1-type" evidence="3">
    <location>
        <begin position="34"/>
        <end position="88"/>
    </location>
</feature>
<feature type="compositionally biased region" description="Low complexity" evidence="2">
    <location>
        <begin position="192"/>
        <end position="210"/>
    </location>
</feature>
<keyword evidence="1" id="KW-0238">DNA-binding</keyword>
<accession>A0A1I0V860</accession>
<dbReference type="Pfam" id="PF13560">
    <property type="entry name" value="HTH_31"/>
    <property type="match status" value="1"/>
</dbReference>
<dbReference type="PROSITE" id="PS50943">
    <property type="entry name" value="HTH_CROC1"/>
    <property type="match status" value="1"/>
</dbReference>
<evidence type="ECO:0000256" key="1">
    <source>
        <dbReference type="ARBA" id="ARBA00023125"/>
    </source>
</evidence>
<dbReference type="PANTHER" id="PTHR46797">
    <property type="entry name" value="HTH-TYPE TRANSCRIPTIONAL REGULATOR"/>
    <property type="match status" value="1"/>
</dbReference>
<keyword evidence="5" id="KW-1185">Reference proteome</keyword>
<dbReference type="Gene3D" id="2.60.120.10">
    <property type="entry name" value="Jelly Rolls"/>
    <property type="match status" value="1"/>
</dbReference>
<evidence type="ECO:0000259" key="3">
    <source>
        <dbReference type="PROSITE" id="PS50943"/>
    </source>
</evidence>
<dbReference type="InterPro" id="IPR011051">
    <property type="entry name" value="RmlC_Cupin_sf"/>
</dbReference>
<sequence>MPPPAPSAAPSADAPPAASERVVDPQAARIGAHIRALRRRRSLTLVQLAAAAGLSHPFLSQLERGHTRASMVSLDRVAAALGTSQAELLAAAVPAARAPGDTRPEVLRADEGARGPFPQGEARLLTRSPAPFEPMEFVGANTDPGEYYVHVEDEFLYVVSGTVLLDLGEHGRHLLAAGDCARYRGGTPHRWSTAGTTTDTPTDSTTDSAAEPGAYRVLVVKQVLARQEAP</sequence>
<dbReference type="Pfam" id="PF07883">
    <property type="entry name" value="Cupin_2"/>
    <property type="match status" value="1"/>
</dbReference>
<dbReference type="InterPro" id="IPR014710">
    <property type="entry name" value="RmlC-like_jellyroll"/>
</dbReference>
<organism evidence="4 5">
    <name type="scientific">Cellulomonas marina</name>
    <dbReference type="NCBI Taxonomy" id="988821"/>
    <lineage>
        <taxon>Bacteria</taxon>
        <taxon>Bacillati</taxon>
        <taxon>Actinomycetota</taxon>
        <taxon>Actinomycetes</taxon>
        <taxon>Micrococcales</taxon>
        <taxon>Cellulomonadaceae</taxon>
        <taxon>Cellulomonas</taxon>
    </lineage>
</organism>